<keyword evidence="10" id="KW-0732">Signal</keyword>
<evidence type="ECO:0000313" key="12">
    <source>
        <dbReference type="Proteomes" id="UP001501138"/>
    </source>
</evidence>
<feature type="signal peptide" evidence="10">
    <location>
        <begin position="1"/>
        <end position="18"/>
    </location>
</feature>
<dbReference type="Gene3D" id="3.20.20.70">
    <property type="entry name" value="Aldolase class I"/>
    <property type="match status" value="1"/>
</dbReference>
<feature type="chain" id="PRO_5046928225" description="Propionate 3-nitronate monooxygenase" evidence="10">
    <location>
        <begin position="19"/>
        <end position="349"/>
    </location>
</feature>
<accession>A0ABP4VUK9</accession>
<dbReference type="RefSeq" id="WP_344249866.1">
    <property type="nucleotide sequence ID" value="NZ_BAAAPM010000008.1"/>
</dbReference>
<keyword evidence="5" id="KW-0288">FMN</keyword>
<evidence type="ECO:0000256" key="3">
    <source>
        <dbReference type="ARBA" id="ARBA00022575"/>
    </source>
</evidence>
<evidence type="ECO:0000256" key="8">
    <source>
        <dbReference type="ARBA" id="ARBA00031155"/>
    </source>
</evidence>
<comment type="cofactor">
    <cofactor evidence="1">
        <name>FMN</name>
        <dbReference type="ChEBI" id="CHEBI:58210"/>
    </cofactor>
</comment>
<protein>
    <recommendedName>
        <fullName evidence="8">Propionate 3-nitronate monooxygenase</fullName>
    </recommendedName>
</protein>
<dbReference type="SUPFAM" id="SSF51412">
    <property type="entry name" value="Inosine monophosphate dehydrogenase (IMPDH)"/>
    <property type="match status" value="1"/>
</dbReference>
<evidence type="ECO:0000313" key="11">
    <source>
        <dbReference type="EMBL" id="GAA1736092.1"/>
    </source>
</evidence>
<keyword evidence="4" id="KW-0285">Flavoprotein</keyword>
<keyword evidence="7 11" id="KW-0503">Monooxygenase</keyword>
<comment type="caution">
    <text evidence="11">The sequence shown here is derived from an EMBL/GenBank/DDBJ whole genome shotgun (WGS) entry which is preliminary data.</text>
</comment>
<evidence type="ECO:0000256" key="9">
    <source>
        <dbReference type="ARBA" id="ARBA00049401"/>
    </source>
</evidence>
<evidence type="ECO:0000256" key="1">
    <source>
        <dbReference type="ARBA" id="ARBA00001917"/>
    </source>
</evidence>
<evidence type="ECO:0000256" key="7">
    <source>
        <dbReference type="ARBA" id="ARBA00023033"/>
    </source>
</evidence>
<evidence type="ECO:0000256" key="4">
    <source>
        <dbReference type="ARBA" id="ARBA00022630"/>
    </source>
</evidence>
<dbReference type="Pfam" id="PF03060">
    <property type="entry name" value="NMO"/>
    <property type="match status" value="1"/>
</dbReference>
<name>A0ABP4VUK9_9MICO</name>
<dbReference type="EMBL" id="BAAAPM010000008">
    <property type="protein sequence ID" value="GAA1736092.1"/>
    <property type="molecule type" value="Genomic_DNA"/>
</dbReference>
<evidence type="ECO:0000256" key="6">
    <source>
        <dbReference type="ARBA" id="ARBA00023002"/>
    </source>
</evidence>
<gene>
    <name evidence="11" type="ORF">GCM10009809_34080</name>
</gene>
<dbReference type="PANTHER" id="PTHR42747">
    <property type="entry name" value="NITRONATE MONOOXYGENASE-RELATED"/>
    <property type="match status" value="1"/>
</dbReference>
<dbReference type="InterPro" id="IPR004136">
    <property type="entry name" value="NMO"/>
</dbReference>
<keyword evidence="12" id="KW-1185">Reference proteome</keyword>
<proteinExistence type="inferred from homology"/>
<dbReference type="PANTHER" id="PTHR42747:SF3">
    <property type="entry name" value="NITRONATE MONOOXYGENASE-RELATED"/>
    <property type="match status" value="1"/>
</dbReference>
<reference evidence="12" key="1">
    <citation type="journal article" date="2019" name="Int. J. Syst. Evol. Microbiol.">
        <title>The Global Catalogue of Microorganisms (GCM) 10K type strain sequencing project: providing services to taxonomists for standard genome sequencing and annotation.</title>
        <authorList>
            <consortium name="The Broad Institute Genomics Platform"/>
            <consortium name="The Broad Institute Genome Sequencing Center for Infectious Disease"/>
            <person name="Wu L."/>
            <person name="Ma J."/>
        </authorList>
    </citation>
    <scope>NUCLEOTIDE SEQUENCE [LARGE SCALE GENOMIC DNA]</scope>
    <source>
        <strain evidence="12">JCM 15589</strain>
    </source>
</reference>
<organism evidence="11 12">
    <name type="scientific">Isoptericola hypogeus</name>
    <dbReference type="NCBI Taxonomy" id="300179"/>
    <lineage>
        <taxon>Bacteria</taxon>
        <taxon>Bacillati</taxon>
        <taxon>Actinomycetota</taxon>
        <taxon>Actinomycetes</taxon>
        <taxon>Micrococcales</taxon>
        <taxon>Promicromonosporaceae</taxon>
        <taxon>Isoptericola</taxon>
    </lineage>
</organism>
<sequence>MTRPRRTTLLGSPLPVVAAPMAGGPTTLELASAVTEAGGFAILPGGYRTPDALAQQVDAARAWGRPFGVNLFVPDAAGHADPAVLAAYAQRIAPDAAEHGLTYADLRAAVPSRDDDRWAEKVALLVERPVPVVSFTFGLPSPRDIRTLRAAGTVVLVTVTTPDEAGAAEEAGVDGLVVQGPHAGGHSGTWDPSRTVTDTDTADVVASVAARTRLPIVGAGGVDGPDAAAHLRAAGAEAVAVGTLLLRTHESGTTVTHRDALVSPRCTGTIVTRAFTGRPARALRNSFAERHDAAAPVGYPQVHHLTRELRRRAAAAGDADRLHLWAGTGFRAARAVPAADVVRDLAARW</sequence>
<dbReference type="Proteomes" id="UP001501138">
    <property type="component" value="Unassembled WGS sequence"/>
</dbReference>
<dbReference type="GO" id="GO:0004497">
    <property type="term" value="F:monooxygenase activity"/>
    <property type="evidence" value="ECO:0007669"/>
    <property type="project" value="UniProtKB-KW"/>
</dbReference>
<evidence type="ECO:0000256" key="10">
    <source>
        <dbReference type="SAM" id="SignalP"/>
    </source>
</evidence>
<evidence type="ECO:0000256" key="5">
    <source>
        <dbReference type="ARBA" id="ARBA00022643"/>
    </source>
</evidence>
<evidence type="ECO:0000256" key="2">
    <source>
        <dbReference type="ARBA" id="ARBA00009881"/>
    </source>
</evidence>
<dbReference type="CDD" id="cd04730">
    <property type="entry name" value="NPD_like"/>
    <property type="match status" value="1"/>
</dbReference>
<comment type="catalytic activity">
    <reaction evidence="9">
        <text>3 propionate 3-nitronate + 3 O2 + H2O = 3 3-oxopropanoate + 2 nitrate + nitrite + H2O2 + 3 H(+)</text>
        <dbReference type="Rhea" id="RHEA:57332"/>
        <dbReference type="ChEBI" id="CHEBI:15377"/>
        <dbReference type="ChEBI" id="CHEBI:15378"/>
        <dbReference type="ChEBI" id="CHEBI:15379"/>
        <dbReference type="ChEBI" id="CHEBI:16240"/>
        <dbReference type="ChEBI" id="CHEBI:16301"/>
        <dbReference type="ChEBI" id="CHEBI:17632"/>
        <dbReference type="ChEBI" id="CHEBI:33190"/>
        <dbReference type="ChEBI" id="CHEBI:136067"/>
    </reaction>
</comment>
<keyword evidence="3" id="KW-0216">Detoxification</keyword>
<keyword evidence="6" id="KW-0560">Oxidoreductase</keyword>
<comment type="similarity">
    <text evidence="2">Belongs to the nitronate monooxygenase family. NMO class I subfamily.</text>
</comment>
<dbReference type="InterPro" id="IPR013785">
    <property type="entry name" value="Aldolase_TIM"/>
</dbReference>